<dbReference type="EMBL" id="GGEC01090302">
    <property type="protein sequence ID" value="MBX70786.1"/>
    <property type="molecule type" value="Transcribed_RNA"/>
</dbReference>
<accession>A0A2P2QUW1</accession>
<organism evidence="1">
    <name type="scientific">Rhizophora mucronata</name>
    <name type="common">Asiatic mangrove</name>
    <dbReference type="NCBI Taxonomy" id="61149"/>
    <lineage>
        <taxon>Eukaryota</taxon>
        <taxon>Viridiplantae</taxon>
        <taxon>Streptophyta</taxon>
        <taxon>Embryophyta</taxon>
        <taxon>Tracheophyta</taxon>
        <taxon>Spermatophyta</taxon>
        <taxon>Magnoliopsida</taxon>
        <taxon>eudicotyledons</taxon>
        <taxon>Gunneridae</taxon>
        <taxon>Pentapetalae</taxon>
        <taxon>rosids</taxon>
        <taxon>fabids</taxon>
        <taxon>Malpighiales</taxon>
        <taxon>Rhizophoraceae</taxon>
        <taxon>Rhizophora</taxon>
    </lineage>
</organism>
<evidence type="ECO:0000313" key="1">
    <source>
        <dbReference type="EMBL" id="MBX70786.1"/>
    </source>
</evidence>
<protein>
    <submittedName>
        <fullName evidence="1">Uncharacterized protein</fullName>
    </submittedName>
</protein>
<proteinExistence type="predicted"/>
<sequence>MLKLIYCLNLKS</sequence>
<name>A0A2P2QUW1_RHIMU</name>
<reference evidence="1" key="1">
    <citation type="submission" date="2018-02" db="EMBL/GenBank/DDBJ databases">
        <title>Rhizophora mucronata_Transcriptome.</title>
        <authorList>
            <person name="Meera S.P."/>
            <person name="Sreeshan A."/>
            <person name="Augustine A."/>
        </authorList>
    </citation>
    <scope>NUCLEOTIDE SEQUENCE</scope>
    <source>
        <tissue evidence="1">Leaf</tissue>
    </source>
</reference>